<gene>
    <name evidence="1" type="ORF">F8M41_006383</name>
</gene>
<comment type="caution">
    <text evidence="1">The sequence shown here is derived from an EMBL/GenBank/DDBJ whole genome shotgun (WGS) entry which is preliminary data.</text>
</comment>
<protein>
    <submittedName>
        <fullName evidence="1">P-loop containing nucleoside triphosphate hydrolase protein</fullName>
    </submittedName>
</protein>
<keyword evidence="1" id="KW-0378">Hydrolase</keyword>
<organism evidence="1 2">
    <name type="scientific">Gigaspora margarita</name>
    <dbReference type="NCBI Taxonomy" id="4874"/>
    <lineage>
        <taxon>Eukaryota</taxon>
        <taxon>Fungi</taxon>
        <taxon>Fungi incertae sedis</taxon>
        <taxon>Mucoromycota</taxon>
        <taxon>Glomeromycotina</taxon>
        <taxon>Glomeromycetes</taxon>
        <taxon>Diversisporales</taxon>
        <taxon>Gigasporaceae</taxon>
        <taxon>Gigaspora</taxon>
    </lineage>
</organism>
<evidence type="ECO:0000313" key="2">
    <source>
        <dbReference type="Proteomes" id="UP000439903"/>
    </source>
</evidence>
<keyword evidence="2" id="KW-1185">Reference proteome</keyword>
<name>A0A8H3X7E6_GIGMA</name>
<dbReference type="Proteomes" id="UP000439903">
    <property type="component" value="Unassembled WGS sequence"/>
</dbReference>
<dbReference type="EMBL" id="WTPW01001626">
    <property type="protein sequence ID" value="KAF0425129.1"/>
    <property type="molecule type" value="Genomic_DNA"/>
</dbReference>
<evidence type="ECO:0000313" key="1">
    <source>
        <dbReference type="EMBL" id="KAF0425129.1"/>
    </source>
</evidence>
<proteinExistence type="predicted"/>
<dbReference type="GO" id="GO:0016787">
    <property type="term" value="F:hydrolase activity"/>
    <property type="evidence" value="ECO:0007669"/>
    <property type="project" value="UniProtKB-KW"/>
</dbReference>
<reference evidence="1 2" key="1">
    <citation type="journal article" date="2019" name="Environ. Microbiol.">
        <title>At the nexus of three kingdoms: the genome of the mycorrhizal fungus Gigaspora margarita provides insights into plant, endobacterial and fungal interactions.</title>
        <authorList>
            <person name="Venice F."/>
            <person name="Ghignone S."/>
            <person name="Salvioli di Fossalunga A."/>
            <person name="Amselem J."/>
            <person name="Novero M."/>
            <person name="Xianan X."/>
            <person name="Sedzielewska Toro K."/>
            <person name="Morin E."/>
            <person name="Lipzen A."/>
            <person name="Grigoriev I.V."/>
            <person name="Henrissat B."/>
            <person name="Martin F.M."/>
            <person name="Bonfante P."/>
        </authorList>
    </citation>
    <scope>NUCLEOTIDE SEQUENCE [LARGE SCALE GENOMIC DNA]</scope>
    <source>
        <strain evidence="1 2">BEG34</strain>
    </source>
</reference>
<sequence length="71" mass="8085">MAIPERFTFVTGPINISNQCIMKNVQKFAMLHSQGKSCHISKIISILEKVSHNDELLGDLESIHRTLMLYL</sequence>
<dbReference type="AlphaFoldDB" id="A0A8H3X7E6"/>
<accession>A0A8H3X7E6</accession>
<dbReference type="OrthoDB" id="6692397at2759"/>
<dbReference type="Gene3D" id="1.20.58.1080">
    <property type="match status" value="1"/>
</dbReference>